<feature type="transmembrane region" description="Helical" evidence="1">
    <location>
        <begin position="33"/>
        <end position="54"/>
    </location>
</feature>
<accession>A0A818NP81</accession>
<dbReference type="EMBL" id="CAJNYU010002903">
    <property type="protein sequence ID" value="CAF3610527.1"/>
    <property type="molecule type" value="Genomic_DNA"/>
</dbReference>
<organism evidence="2 4">
    <name type="scientific">Rotaria socialis</name>
    <dbReference type="NCBI Taxonomy" id="392032"/>
    <lineage>
        <taxon>Eukaryota</taxon>
        <taxon>Metazoa</taxon>
        <taxon>Spiralia</taxon>
        <taxon>Gnathifera</taxon>
        <taxon>Rotifera</taxon>
        <taxon>Eurotatoria</taxon>
        <taxon>Bdelloidea</taxon>
        <taxon>Philodinida</taxon>
        <taxon>Philodinidae</taxon>
        <taxon>Rotaria</taxon>
    </lineage>
</organism>
<feature type="transmembrane region" description="Helical" evidence="1">
    <location>
        <begin position="105"/>
        <end position="125"/>
    </location>
</feature>
<keyword evidence="1" id="KW-1133">Transmembrane helix</keyword>
<reference evidence="2" key="1">
    <citation type="submission" date="2021-02" db="EMBL/GenBank/DDBJ databases">
        <authorList>
            <person name="Nowell W R."/>
        </authorList>
    </citation>
    <scope>NUCLEOTIDE SEQUENCE</scope>
</reference>
<dbReference type="AlphaFoldDB" id="A0A818NP81"/>
<dbReference type="Proteomes" id="UP000663869">
    <property type="component" value="Unassembled WGS sequence"/>
</dbReference>
<feature type="transmembrane region" description="Helical" evidence="1">
    <location>
        <begin position="370"/>
        <end position="396"/>
    </location>
</feature>
<protein>
    <submittedName>
        <fullName evidence="2">Uncharacterized protein</fullName>
    </submittedName>
</protein>
<evidence type="ECO:0000256" key="1">
    <source>
        <dbReference type="SAM" id="Phobius"/>
    </source>
</evidence>
<feature type="transmembrane region" description="Helical" evidence="1">
    <location>
        <begin position="66"/>
        <end position="85"/>
    </location>
</feature>
<dbReference type="EMBL" id="CAJOBQ010000771">
    <property type="protein sequence ID" value="CAF4415374.1"/>
    <property type="molecule type" value="Genomic_DNA"/>
</dbReference>
<evidence type="ECO:0000313" key="3">
    <source>
        <dbReference type="EMBL" id="CAF4415374.1"/>
    </source>
</evidence>
<keyword evidence="1" id="KW-0812">Transmembrane</keyword>
<gene>
    <name evidence="2" type="ORF">FME351_LOCUS22424</name>
    <name evidence="3" type="ORF">TSG867_LOCUS14085</name>
</gene>
<proteinExistence type="predicted"/>
<feature type="transmembrane region" description="Helical" evidence="1">
    <location>
        <begin position="145"/>
        <end position="165"/>
    </location>
</feature>
<feature type="transmembrane region" description="Helical" evidence="1">
    <location>
        <begin position="298"/>
        <end position="320"/>
    </location>
</feature>
<evidence type="ECO:0000313" key="4">
    <source>
        <dbReference type="Proteomes" id="UP000663869"/>
    </source>
</evidence>
<sequence length="537" mass="63819">MNSNQSNSNTLPSYKLYFDDVEEIFLNTISVKYLLISSIVIFLLTFASIIILIYRSRKIFLGSLIPFIYSLLFYDFIQLLSIILLKYNLSNANKKYFGEICRWPYYLKASSEAGQCITLIFIYGIRCQKVRYFLKHKHLPNSSYIHSRALTFVCILFIIYVNNWITHLKVEKIHLVTLNESNYGLNIQEYPITFYGINDVKLNDHRHFYSDLDRYAQNYEKTQLEQSQSGIIIQNQKHDSIDEILIKIPYNNFFAQNKPTTLNRTRRTFEDRSNITNKTFYGNNSYRINRCTYDQNNYLLVNFLSLIHSIFYFIILCYYLTTIYRYKIPHIGTAYRQKLHHDVLQIGRRRYVDHDKQLILLTHLRHFQYLIAYCHTTFTIIRLVYICSFTFISCIIQTPFQWLTMKIFYYSLFTIVYYSIPLRVTLLFLYLFLSLFSSHIHSIFYYIFHTKLHFSCQLQKPTIRFHLRFVQYHQRNIKCVKQSNDSLALDLTSSGYDEPLSIFPHETIAIYDGNSSSHNPARTSSCGIAIESEHGKV</sequence>
<dbReference type="Proteomes" id="UP000663862">
    <property type="component" value="Unassembled WGS sequence"/>
</dbReference>
<comment type="caution">
    <text evidence="2">The sequence shown here is derived from an EMBL/GenBank/DDBJ whole genome shotgun (WGS) entry which is preliminary data.</text>
</comment>
<keyword evidence="1" id="KW-0472">Membrane</keyword>
<name>A0A818NP81_9BILA</name>
<evidence type="ECO:0000313" key="2">
    <source>
        <dbReference type="EMBL" id="CAF3610527.1"/>
    </source>
</evidence>